<dbReference type="RefSeq" id="WP_118201509.1">
    <property type="nucleotide sequence ID" value="NZ_QRIE01000043.1"/>
</dbReference>
<dbReference type="AlphaFoldDB" id="A0A3R6G4M2"/>
<accession>A0A3R6G4M2</accession>
<protein>
    <submittedName>
        <fullName evidence="1">Uncharacterized protein</fullName>
    </submittedName>
</protein>
<gene>
    <name evidence="1" type="ORF">DW250_13245</name>
</gene>
<organism evidence="1 2">
    <name type="scientific">Segatella copri</name>
    <dbReference type="NCBI Taxonomy" id="165179"/>
    <lineage>
        <taxon>Bacteria</taxon>
        <taxon>Pseudomonadati</taxon>
        <taxon>Bacteroidota</taxon>
        <taxon>Bacteroidia</taxon>
        <taxon>Bacteroidales</taxon>
        <taxon>Prevotellaceae</taxon>
        <taxon>Segatella</taxon>
    </lineage>
</organism>
<dbReference type="Proteomes" id="UP000286501">
    <property type="component" value="Unassembled WGS sequence"/>
</dbReference>
<evidence type="ECO:0000313" key="2">
    <source>
        <dbReference type="Proteomes" id="UP000286501"/>
    </source>
</evidence>
<evidence type="ECO:0000313" key="1">
    <source>
        <dbReference type="EMBL" id="RHG63352.1"/>
    </source>
</evidence>
<sequence>MVTIDKLKEVFCGPKSLLYSAALVDLSKSDIKLTVDMELPVEVDSLKATMDEPTINHYKVIGLSGDWATTAELGDFNVEFVVPSKAKELLKAMFGEDAVNEITATLTGTGDNTLDVQYTGVAVEPKLYKMRGTIVIVDEEKKNLMVVTNLSMYATMQWDDSSSKPVAFKFSGSVEGAGTKSVAWLTKGDGVMSLTYKTDAATTRKTVPAANRRQGLVITYNTGSATVKERYMDTRVTDTEWVKDDNWETVE</sequence>
<proteinExistence type="predicted"/>
<dbReference type="EMBL" id="QRIN01000070">
    <property type="protein sequence ID" value="RHG63352.1"/>
    <property type="molecule type" value="Genomic_DNA"/>
</dbReference>
<reference evidence="1 2" key="1">
    <citation type="submission" date="2018-08" db="EMBL/GenBank/DDBJ databases">
        <title>A genome reference for cultivated species of the human gut microbiota.</title>
        <authorList>
            <person name="Zou Y."/>
            <person name="Xue W."/>
            <person name="Luo G."/>
        </authorList>
    </citation>
    <scope>NUCLEOTIDE SEQUENCE [LARGE SCALE GENOMIC DNA]</scope>
    <source>
        <strain evidence="1 2">AM22-1</strain>
    </source>
</reference>
<name>A0A3R6G4M2_9BACT</name>
<comment type="caution">
    <text evidence="1">The sequence shown here is derived from an EMBL/GenBank/DDBJ whole genome shotgun (WGS) entry which is preliminary data.</text>
</comment>